<evidence type="ECO:0000313" key="4">
    <source>
        <dbReference type="Proteomes" id="UP000035762"/>
    </source>
</evidence>
<evidence type="ECO:0000313" key="3">
    <source>
        <dbReference type="EMBL" id="CEG09265.1"/>
    </source>
</evidence>
<dbReference type="STRING" id="1035.BN961_02690"/>
<evidence type="ECO:0000256" key="2">
    <source>
        <dbReference type="SAM" id="SignalP"/>
    </source>
</evidence>
<feature type="signal peptide" evidence="2">
    <location>
        <begin position="1"/>
        <end position="23"/>
    </location>
</feature>
<organism evidence="3 4">
    <name type="scientific">Afipia felis</name>
    <name type="common">Cat scratch disease bacillus</name>
    <dbReference type="NCBI Taxonomy" id="1035"/>
    <lineage>
        <taxon>Bacteria</taxon>
        <taxon>Pseudomonadati</taxon>
        <taxon>Pseudomonadota</taxon>
        <taxon>Alphaproteobacteria</taxon>
        <taxon>Hyphomicrobiales</taxon>
        <taxon>Nitrobacteraceae</taxon>
        <taxon>Afipia</taxon>
    </lineage>
</organism>
<reference evidence="3 4" key="1">
    <citation type="journal article" date="2014" name="Genome Announc.">
        <title>Genome Sequence of Afipia felis Strain 76713, Isolated in Hospital Water Using an Amoeba Co-Culture Procedure.</title>
        <authorList>
            <person name="Benamar S."/>
            <person name="La Scola B."/>
            <person name="Croce O."/>
        </authorList>
    </citation>
    <scope>NUCLEOTIDE SEQUENCE [LARGE SCALE GENOMIC DNA]</scope>
    <source>
        <strain evidence="3 4">76713</strain>
    </source>
</reference>
<keyword evidence="4" id="KW-1185">Reference proteome</keyword>
<dbReference type="Proteomes" id="UP000035762">
    <property type="component" value="Unassembled WGS sequence"/>
</dbReference>
<dbReference type="RefSeq" id="WP_009339967.1">
    <property type="nucleotide sequence ID" value="NZ_CCAZ020000002.1"/>
</dbReference>
<comment type="caution">
    <text evidence="3">The sequence shown here is derived from an EMBL/GenBank/DDBJ whole genome shotgun (WGS) entry which is preliminary data.</text>
</comment>
<feature type="chain" id="PRO_5001859805" description="DUF5666 domain-containing protein" evidence="2">
    <location>
        <begin position="24"/>
        <end position="205"/>
    </location>
</feature>
<proteinExistence type="predicted"/>
<dbReference type="AlphaFoldDB" id="A0A090MPG3"/>
<feature type="region of interest" description="Disordered" evidence="1">
    <location>
        <begin position="111"/>
        <end position="133"/>
    </location>
</feature>
<dbReference type="EMBL" id="CCAZ020000002">
    <property type="protein sequence ID" value="CEG09265.1"/>
    <property type="molecule type" value="Genomic_DNA"/>
</dbReference>
<evidence type="ECO:0000256" key="1">
    <source>
        <dbReference type="SAM" id="MobiDB-lite"/>
    </source>
</evidence>
<gene>
    <name evidence="3" type="ORF">BN961_02690</name>
</gene>
<keyword evidence="2" id="KW-0732">Signal</keyword>
<evidence type="ECO:0008006" key="5">
    <source>
        <dbReference type="Google" id="ProtNLM"/>
    </source>
</evidence>
<protein>
    <recommendedName>
        <fullName evidence="5">DUF5666 domain-containing protein</fullName>
    </recommendedName>
</protein>
<sequence length="205" mass="21426">MPSLRLLAICLAASLLTLTSGFADVRQPPVSRVRGMIESINGDLLIVKKTDGHNVTMKMTPNAAITGVEKIAMSDIAPGAYIGVTSVADAQGNQTATEVHLFPDSLRGAGEGTRPWDTAPNSSMTNGGLDKMVEGNDGRMLTVKYRGGEKQVVVTPETAVVKLVPGKRSDLQEGARIVAATARTADGVLETSRVSVGLDGLTPPM</sequence>
<accession>A0A090MPG3</accession>
<dbReference type="OrthoDB" id="9799947at2"/>
<name>A0A090MPG3_AFIFE</name>